<accession>A0A9W6M9B3</accession>
<keyword evidence="4" id="KW-1185">Reference proteome</keyword>
<dbReference type="EMBL" id="BSET01000001">
    <property type="protein sequence ID" value="GLK01974.1"/>
    <property type="molecule type" value="Genomic_DNA"/>
</dbReference>
<evidence type="ECO:0008006" key="5">
    <source>
        <dbReference type="Google" id="ProtNLM"/>
    </source>
</evidence>
<dbReference type="AlphaFoldDB" id="A0A9W6M9B3"/>
<keyword evidence="2" id="KW-1133">Transmembrane helix</keyword>
<keyword evidence="2" id="KW-0472">Membrane</keyword>
<feature type="transmembrane region" description="Helical" evidence="2">
    <location>
        <begin position="40"/>
        <end position="64"/>
    </location>
</feature>
<organism evidence="3 4">
    <name type="scientific">Microbacterium keratanolyticum</name>
    <dbReference type="NCBI Taxonomy" id="67574"/>
    <lineage>
        <taxon>Bacteria</taxon>
        <taxon>Bacillati</taxon>
        <taxon>Actinomycetota</taxon>
        <taxon>Actinomycetes</taxon>
        <taxon>Micrococcales</taxon>
        <taxon>Microbacteriaceae</taxon>
        <taxon>Microbacterium</taxon>
    </lineage>
</organism>
<reference evidence="3" key="1">
    <citation type="journal article" date="2014" name="Int. J. Syst. Evol. Microbiol.">
        <title>Complete genome sequence of Corynebacterium casei LMG S-19264T (=DSM 44701T), isolated from a smear-ripened cheese.</title>
        <authorList>
            <consortium name="US DOE Joint Genome Institute (JGI-PGF)"/>
            <person name="Walter F."/>
            <person name="Albersmeier A."/>
            <person name="Kalinowski J."/>
            <person name="Ruckert C."/>
        </authorList>
    </citation>
    <scope>NUCLEOTIDE SEQUENCE</scope>
    <source>
        <strain evidence="3">VKM Ac-1958</strain>
    </source>
</reference>
<gene>
    <name evidence="3" type="ORF">GCM10017596_16890</name>
</gene>
<reference evidence="3" key="2">
    <citation type="submission" date="2023-01" db="EMBL/GenBank/DDBJ databases">
        <authorList>
            <person name="Sun Q."/>
            <person name="Evtushenko L."/>
        </authorList>
    </citation>
    <scope>NUCLEOTIDE SEQUENCE</scope>
    <source>
        <strain evidence="3">VKM Ac-1958</strain>
    </source>
</reference>
<keyword evidence="2" id="KW-0812">Transmembrane</keyword>
<protein>
    <recommendedName>
        <fullName evidence="5">Phospholipase</fullName>
    </recommendedName>
</protein>
<keyword evidence="1" id="KW-0175">Coiled coil</keyword>
<evidence type="ECO:0000313" key="4">
    <source>
        <dbReference type="Proteomes" id="UP001142325"/>
    </source>
</evidence>
<dbReference type="SUPFAM" id="SSF53955">
    <property type="entry name" value="Lysozyme-like"/>
    <property type="match status" value="1"/>
</dbReference>
<comment type="caution">
    <text evidence="3">The sequence shown here is derived from an EMBL/GenBank/DDBJ whole genome shotgun (WGS) entry which is preliminary data.</text>
</comment>
<proteinExistence type="predicted"/>
<dbReference type="Proteomes" id="UP001142325">
    <property type="component" value="Unassembled WGS sequence"/>
</dbReference>
<feature type="coiled-coil region" evidence="1">
    <location>
        <begin position="164"/>
        <end position="194"/>
    </location>
</feature>
<evidence type="ECO:0000313" key="3">
    <source>
        <dbReference type="EMBL" id="GLK01974.1"/>
    </source>
</evidence>
<sequence length="297" mass="30447">MRVRADDDPKVEPMLHLQNTRASRRVASAASAHSALRRPLIGIAIGASLLASAAAGIAFAPAALGAVPSEAALAQAAQAVDHGKVALANAEAMNNVVAQSAVQPAAAAIVAVGELRDDVRALSAPDDMSGQRLIELTEEVTEGTAALRGETTALRDALGAARVAQAAEDARVQAEAARIAAEEAEAAAQALAAANTPEGAKATAEAMASEVYGWGAGEFSCLESLWTKESGWNYEAYNNDGGATGIPQALPGDKMAAAGADWQTNATTQIAWGLDYIQRAYGSPCSAWGHSQAVNWY</sequence>
<name>A0A9W6M9B3_9MICO</name>
<evidence type="ECO:0000256" key="1">
    <source>
        <dbReference type="SAM" id="Coils"/>
    </source>
</evidence>
<dbReference type="InterPro" id="IPR023346">
    <property type="entry name" value="Lysozyme-like_dom_sf"/>
</dbReference>
<evidence type="ECO:0000256" key="2">
    <source>
        <dbReference type="SAM" id="Phobius"/>
    </source>
</evidence>